<dbReference type="Gene3D" id="6.10.340.10">
    <property type="match status" value="1"/>
</dbReference>
<evidence type="ECO:0000256" key="1">
    <source>
        <dbReference type="ARBA" id="ARBA00022500"/>
    </source>
</evidence>
<evidence type="ECO:0000256" key="2">
    <source>
        <dbReference type="ARBA" id="ARBA00029447"/>
    </source>
</evidence>
<dbReference type="PANTHER" id="PTHR43531:SF11">
    <property type="entry name" value="METHYL-ACCEPTING CHEMOTAXIS PROTEIN 3"/>
    <property type="match status" value="1"/>
</dbReference>
<gene>
    <name evidence="7" type="ORF">dnm_056810</name>
</gene>
<evidence type="ECO:0000256" key="3">
    <source>
        <dbReference type="PROSITE-ProRule" id="PRU00284"/>
    </source>
</evidence>
<dbReference type="SMART" id="SM00304">
    <property type="entry name" value="HAMP"/>
    <property type="match status" value="1"/>
</dbReference>
<dbReference type="CDD" id="cd06225">
    <property type="entry name" value="HAMP"/>
    <property type="match status" value="1"/>
</dbReference>
<dbReference type="PROSITE" id="PS50885">
    <property type="entry name" value="HAMP"/>
    <property type="match status" value="1"/>
</dbReference>
<keyword evidence="3" id="KW-0807">Transducer</keyword>
<proteinExistence type="inferred from homology"/>
<keyword evidence="8" id="KW-1185">Reference proteome</keyword>
<dbReference type="Gene3D" id="1.10.287.950">
    <property type="entry name" value="Methyl-accepting chemotaxis protein"/>
    <property type="match status" value="1"/>
</dbReference>
<keyword evidence="4" id="KW-1133">Transmembrane helix</keyword>
<dbReference type="GO" id="GO:0006935">
    <property type="term" value="P:chemotaxis"/>
    <property type="evidence" value="ECO:0007669"/>
    <property type="project" value="UniProtKB-KW"/>
</dbReference>
<name>A0A975GQ83_9BACT</name>
<dbReference type="InterPro" id="IPR029151">
    <property type="entry name" value="Sensor-like_sf"/>
</dbReference>
<keyword evidence="4" id="KW-0472">Membrane</keyword>
<feature type="transmembrane region" description="Helical" evidence="4">
    <location>
        <begin position="20"/>
        <end position="38"/>
    </location>
</feature>
<dbReference type="Proteomes" id="UP000663722">
    <property type="component" value="Chromosome"/>
</dbReference>
<sequence>MMQKSSKDKTGVRWSIKWKLMFIMTILMIALVAILTYTQISSQKKMLEHELDKRIALMKENLIERGKTFAANLAQQVENDIASFNFSGGMETIKDRADNNKDIKYAVLTDTSGTIFIHTLNPELTQSDLTSERDRYALAQKDKVVTEYKEGNESVIEIVNTIQISTEPWGVLRLIYTLKHLDKEIEFSRNQIQNETNRMIGKAIVASSIFMMICFVIVFILSTKISSPIIRLTDSARQISKGDFRQTLDIARKDEIGILTEAMNNMVISLSEIIRKNISTSQTLSGATFEQAASLEKTSALLNEMSSIIRQNAKNAKLADGFMNETNQVVSRANDSMAQLLISMNEISKAGEETFKIIKIIDEIAFQTNLLALNAAVEAARAGEAGVGFAVVASEVRNLAMRSADAARSTAKLIEGTVRKVNEGLELVSQTDEGFREVAANAANVAELLSNISADSNEQNKRIEAINKAVDEMNVVTRGNASSAEELTASMSVFKVKFS</sequence>
<dbReference type="Pfam" id="PF00015">
    <property type="entry name" value="MCPsignal"/>
    <property type="match status" value="1"/>
</dbReference>
<dbReference type="Pfam" id="PF00672">
    <property type="entry name" value="HAMP"/>
    <property type="match status" value="1"/>
</dbReference>
<dbReference type="GO" id="GO:0004888">
    <property type="term" value="F:transmembrane signaling receptor activity"/>
    <property type="evidence" value="ECO:0007669"/>
    <property type="project" value="TreeGrafter"/>
</dbReference>
<evidence type="ECO:0000313" key="7">
    <source>
        <dbReference type="EMBL" id="QTA89625.1"/>
    </source>
</evidence>
<accession>A0A975GQ83</accession>
<evidence type="ECO:0000256" key="4">
    <source>
        <dbReference type="SAM" id="Phobius"/>
    </source>
</evidence>
<dbReference type="InterPro" id="IPR003660">
    <property type="entry name" value="HAMP_dom"/>
</dbReference>
<evidence type="ECO:0000313" key="8">
    <source>
        <dbReference type="Proteomes" id="UP000663722"/>
    </source>
</evidence>
<dbReference type="KEGG" id="dmm:dnm_056810"/>
<evidence type="ECO:0000259" key="5">
    <source>
        <dbReference type="PROSITE" id="PS50111"/>
    </source>
</evidence>
<dbReference type="EMBL" id="CP061800">
    <property type="protein sequence ID" value="QTA89625.1"/>
    <property type="molecule type" value="Genomic_DNA"/>
</dbReference>
<reference evidence="7" key="1">
    <citation type="journal article" date="2021" name="Microb. Physiol.">
        <title>Proteogenomic Insights into the Physiology of Marine, Sulfate-Reducing, Filamentous Desulfonema limicola and Desulfonema magnum.</title>
        <authorList>
            <person name="Schnaars V."/>
            <person name="Wohlbrand L."/>
            <person name="Scheve S."/>
            <person name="Hinrichs C."/>
            <person name="Reinhardt R."/>
            <person name="Rabus R."/>
        </authorList>
    </citation>
    <scope>NUCLEOTIDE SEQUENCE</scope>
    <source>
        <strain evidence="7">4be13</strain>
    </source>
</reference>
<dbReference type="InterPro" id="IPR051310">
    <property type="entry name" value="MCP_chemotaxis"/>
</dbReference>
<keyword evidence="4" id="KW-0812">Transmembrane</keyword>
<organism evidence="7 8">
    <name type="scientific">Desulfonema magnum</name>
    <dbReference type="NCBI Taxonomy" id="45655"/>
    <lineage>
        <taxon>Bacteria</taxon>
        <taxon>Pseudomonadati</taxon>
        <taxon>Thermodesulfobacteriota</taxon>
        <taxon>Desulfobacteria</taxon>
        <taxon>Desulfobacterales</taxon>
        <taxon>Desulfococcaceae</taxon>
        <taxon>Desulfonema</taxon>
    </lineage>
</organism>
<dbReference type="SMART" id="SM00283">
    <property type="entry name" value="MA"/>
    <property type="match status" value="1"/>
</dbReference>
<dbReference type="SUPFAM" id="SSF58104">
    <property type="entry name" value="Methyl-accepting chemotaxis protein (MCP) signaling domain"/>
    <property type="match status" value="1"/>
</dbReference>
<feature type="domain" description="Methyl-accepting transducer" evidence="5">
    <location>
        <begin position="266"/>
        <end position="495"/>
    </location>
</feature>
<dbReference type="GO" id="GO:0005886">
    <property type="term" value="C:plasma membrane"/>
    <property type="evidence" value="ECO:0007669"/>
    <property type="project" value="TreeGrafter"/>
</dbReference>
<dbReference type="InterPro" id="IPR004089">
    <property type="entry name" value="MCPsignal_dom"/>
</dbReference>
<feature type="domain" description="HAMP" evidence="6">
    <location>
        <begin position="223"/>
        <end position="275"/>
    </location>
</feature>
<dbReference type="PROSITE" id="PS50111">
    <property type="entry name" value="CHEMOTAXIS_TRANSDUC_2"/>
    <property type="match status" value="1"/>
</dbReference>
<dbReference type="AlphaFoldDB" id="A0A975GQ83"/>
<dbReference type="SUPFAM" id="SSF103190">
    <property type="entry name" value="Sensory domain-like"/>
    <property type="match status" value="1"/>
</dbReference>
<protein>
    <submittedName>
        <fullName evidence="7">Methyl-accepting chemotaxis protein signailing-domain containing protein, HAMP domain-containing</fullName>
    </submittedName>
</protein>
<dbReference type="PANTHER" id="PTHR43531">
    <property type="entry name" value="PROTEIN ICFG"/>
    <property type="match status" value="1"/>
</dbReference>
<dbReference type="GO" id="GO:0007165">
    <property type="term" value="P:signal transduction"/>
    <property type="evidence" value="ECO:0007669"/>
    <property type="project" value="UniProtKB-KW"/>
</dbReference>
<evidence type="ECO:0000259" key="6">
    <source>
        <dbReference type="PROSITE" id="PS50885"/>
    </source>
</evidence>
<comment type="similarity">
    <text evidence="2">Belongs to the methyl-accepting chemotaxis (MCP) protein family.</text>
</comment>
<feature type="transmembrane region" description="Helical" evidence="4">
    <location>
        <begin position="199"/>
        <end position="221"/>
    </location>
</feature>
<keyword evidence="1" id="KW-0145">Chemotaxis</keyword>
<dbReference type="RefSeq" id="WP_207678163.1">
    <property type="nucleotide sequence ID" value="NZ_CP061800.1"/>
</dbReference>